<gene>
    <name evidence="2" type="ORF">EZS27_015457</name>
</gene>
<dbReference type="InterPro" id="IPR015073">
    <property type="entry name" value="DUF1883"/>
</dbReference>
<evidence type="ECO:0000259" key="1">
    <source>
        <dbReference type="PROSITE" id="PS50104"/>
    </source>
</evidence>
<proteinExistence type="predicted"/>
<comment type="caution">
    <text evidence="2">The sequence shown here is derived from an EMBL/GenBank/DDBJ whole genome shotgun (WGS) entry which is preliminary data.</text>
</comment>
<dbReference type="Gene3D" id="3.40.50.10140">
    <property type="entry name" value="Toll/interleukin-1 receptor homology (TIR) domain"/>
    <property type="match status" value="1"/>
</dbReference>
<protein>
    <recommendedName>
        <fullName evidence="1">TIR domain-containing protein</fullName>
    </recommendedName>
</protein>
<dbReference type="SUPFAM" id="SSF52200">
    <property type="entry name" value="Toll/Interleukin receptor TIR domain"/>
    <property type="match status" value="1"/>
</dbReference>
<dbReference type="Gene3D" id="4.10.1210.10">
    <property type="entry name" value="Atu1913-like"/>
    <property type="match status" value="1"/>
</dbReference>
<dbReference type="SUPFAM" id="SSF141099">
    <property type="entry name" value="Atu1913-like"/>
    <property type="match status" value="1"/>
</dbReference>
<accession>A0A5J4RQZ2</accession>
<dbReference type="InterPro" id="IPR036488">
    <property type="entry name" value="DUF1883-like_sf"/>
</dbReference>
<dbReference type="Pfam" id="PF08980">
    <property type="entry name" value="DUF1883"/>
    <property type="match status" value="1"/>
</dbReference>
<dbReference type="SMART" id="SM00255">
    <property type="entry name" value="TIR"/>
    <property type="match status" value="1"/>
</dbReference>
<dbReference type="GO" id="GO:0007165">
    <property type="term" value="P:signal transduction"/>
    <property type="evidence" value="ECO:0007669"/>
    <property type="project" value="InterPro"/>
</dbReference>
<evidence type="ECO:0000313" key="2">
    <source>
        <dbReference type="EMBL" id="KAA6336376.1"/>
    </source>
</evidence>
<dbReference type="EMBL" id="SNRY01000799">
    <property type="protein sequence ID" value="KAA6336376.1"/>
    <property type="molecule type" value="Genomic_DNA"/>
</dbReference>
<organism evidence="2">
    <name type="scientific">termite gut metagenome</name>
    <dbReference type="NCBI Taxonomy" id="433724"/>
    <lineage>
        <taxon>unclassified sequences</taxon>
        <taxon>metagenomes</taxon>
        <taxon>organismal metagenomes</taxon>
    </lineage>
</organism>
<feature type="domain" description="TIR" evidence="1">
    <location>
        <begin position="121"/>
        <end position="254"/>
    </location>
</feature>
<dbReference type="AlphaFoldDB" id="A0A5J4RQZ2"/>
<dbReference type="Pfam" id="PF13676">
    <property type="entry name" value="TIR_2"/>
    <property type="match status" value="1"/>
</dbReference>
<name>A0A5J4RQZ2_9ZZZZ</name>
<dbReference type="InterPro" id="IPR035897">
    <property type="entry name" value="Toll_tir_struct_dom_sf"/>
</dbReference>
<reference evidence="2" key="1">
    <citation type="submission" date="2019-03" db="EMBL/GenBank/DDBJ databases">
        <title>Single cell metagenomics reveals metabolic interactions within the superorganism composed of flagellate Streblomastix strix and complex community of Bacteroidetes bacteria on its surface.</title>
        <authorList>
            <person name="Treitli S.C."/>
            <person name="Kolisko M."/>
            <person name="Husnik F."/>
            <person name="Keeling P."/>
            <person name="Hampl V."/>
        </authorList>
    </citation>
    <scope>NUCLEOTIDE SEQUENCE</scope>
    <source>
        <strain evidence="2">STM</strain>
    </source>
</reference>
<dbReference type="InterPro" id="IPR000157">
    <property type="entry name" value="TIR_dom"/>
</dbReference>
<sequence length="258" mass="28983">MKYNVYDLGQLKRGDRVQVTLSGNAANVRLMDSSNYQSYKNGRSHRYAGGLITKSPAVLGVPSSGHWYVTVDLQGLRGTVRSSVKVLPNAFPEYREPALSSIPSLYRGNDSEITNIIYENKKYDVFISHASEDKDEVVRPLAYALQSEGLSVWYDEFEMKIGDSLRRKIDKGLANSKFGIVVLSKEFIKKGWTNYELDGIITKAVTGEQIILPIWHNITKKEVIDFFPSLADKLARNTASFTVDEIANEIAEVIKSHQ</sequence>
<dbReference type="PROSITE" id="PS50104">
    <property type="entry name" value="TIR"/>
    <property type="match status" value="1"/>
</dbReference>